<evidence type="ECO:0000313" key="1">
    <source>
        <dbReference type="EMBL" id="QGW28649.1"/>
    </source>
</evidence>
<keyword evidence="2" id="KW-1185">Reference proteome</keyword>
<gene>
    <name evidence="1" type="ORF">GLV81_11560</name>
</gene>
<dbReference type="KEGG" id="fls:GLV81_11560"/>
<dbReference type="Pfam" id="PF14100">
    <property type="entry name" value="DUF6807"/>
    <property type="match status" value="1"/>
</dbReference>
<reference evidence="1 2" key="1">
    <citation type="submission" date="2019-11" db="EMBL/GenBank/DDBJ databases">
        <authorList>
            <person name="Im W.T."/>
        </authorList>
    </citation>
    <scope>NUCLEOTIDE SEQUENCE [LARGE SCALE GENOMIC DNA]</scope>
    <source>
        <strain evidence="1 2">SB-02</strain>
    </source>
</reference>
<sequence>MVQLYRCTTVAAGAVRNTQHQIKSMDYEFQHMVAKIIATALLSISCCTSHAQTFSIQQYANNNKRYNIQFGRDSVAQFWFDDTLRRPYLHRIFAPDQVLISRGYPLMPLLNDTTDHPHQVGVWFTYEDVNGSDFWNNSLWPAADRKGKLGSIVVDNLLSQTKGAAAILQFHARWKDNQQQAILLDTTTLHFSKQANYYIIDWTTKLTALKPVTLGDVKDGTFGIRLRRELQIPWKGEQSGANGNYLSSSELTGHEVWGKRANWVMLHGQVQQQSISVVIIDHPKNLHYPAYWHARGYGLFAINSLAQKSFDAIKPAYTTRLQQGESLQLQYRLVIATGTTPLHKNTVMQLEKDFSRQ</sequence>
<evidence type="ECO:0000313" key="2">
    <source>
        <dbReference type="Proteomes" id="UP000426027"/>
    </source>
</evidence>
<dbReference type="Proteomes" id="UP000426027">
    <property type="component" value="Chromosome"/>
</dbReference>
<dbReference type="InterPro" id="IPR029475">
    <property type="entry name" value="DUF6807"/>
</dbReference>
<dbReference type="AlphaFoldDB" id="A0A6I6GU68"/>
<dbReference type="EMBL" id="CP046566">
    <property type="protein sequence ID" value="QGW28649.1"/>
    <property type="molecule type" value="Genomic_DNA"/>
</dbReference>
<evidence type="ECO:0008006" key="3">
    <source>
        <dbReference type="Google" id="ProtNLM"/>
    </source>
</evidence>
<accession>A0A6I6GU68</accession>
<name>A0A6I6GU68_9BACT</name>
<proteinExistence type="predicted"/>
<organism evidence="1 2">
    <name type="scientific">Phnomibacter ginsenosidimutans</name>
    <dbReference type="NCBI Taxonomy" id="2676868"/>
    <lineage>
        <taxon>Bacteria</taxon>
        <taxon>Pseudomonadati</taxon>
        <taxon>Bacteroidota</taxon>
        <taxon>Chitinophagia</taxon>
        <taxon>Chitinophagales</taxon>
        <taxon>Chitinophagaceae</taxon>
        <taxon>Phnomibacter</taxon>
    </lineage>
</organism>
<protein>
    <recommendedName>
        <fullName evidence="3">Methane oxygenase PmoA</fullName>
    </recommendedName>
</protein>